<protein>
    <recommendedName>
        <fullName evidence="4">Glycosyltransferase RgtA/B/C/D-like domain-containing protein</fullName>
    </recommendedName>
</protein>
<keyword evidence="3" id="KW-1185">Reference proteome</keyword>
<feature type="transmembrane region" description="Helical" evidence="1">
    <location>
        <begin position="325"/>
        <end position="343"/>
    </location>
</feature>
<comment type="caution">
    <text evidence="2">The sequence shown here is derived from an EMBL/GenBank/DDBJ whole genome shotgun (WGS) entry which is preliminary data.</text>
</comment>
<evidence type="ECO:0000313" key="3">
    <source>
        <dbReference type="Proteomes" id="UP001596042"/>
    </source>
</evidence>
<feature type="transmembrane region" description="Helical" evidence="1">
    <location>
        <begin position="127"/>
        <end position="145"/>
    </location>
</feature>
<feature type="transmembrane region" description="Helical" evidence="1">
    <location>
        <begin position="220"/>
        <end position="240"/>
    </location>
</feature>
<proteinExistence type="predicted"/>
<feature type="transmembrane region" description="Helical" evidence="1">
    <location>
        <begin position="302"/>
        <end position="318"/>
    </location>
</feature>
<feature type="transmembrane region" description="Helical" evidence="1">
    <location>
        <begin position="20"/>
        <end position="42"/>
    </location>
</feature>
<dbReference type="RefSeq" id="WP_374834612.1">
    <property type="nucleotide sequence ID" value="NZ_JBHEEZ010000065.1"/>
</dbReference>
<feature type="transmembrane region" description="Helical" evidence="1">
    <location>
        <begin position="98"/>
        <end position="115"/>
    </location>
</feature>
<keyword evidence="1" id="KW-0472">Membrane</keyword>
<feature type="transmembrane region" description="Helical" evidence="1">
    <location>
        <begin position="184"/>
        <end position="208"/>
    </location>
</feature>
<sequence length="643" mass="74267">MQNSILYNNNENQNNKKMNIIADVTICILLSIFVFLGIRYQYLLLNYREWGDESETLVTVKMMSSGLKLYSEIFNHHGPLTFLPGIITEMFGNFNVQGHRVFIAIIQILSVILIYNSPIIKGRTQRILVSIIVATLMLSYFPNIFGHMYKYQTIAGIFIVIILSQYTLPSIINQELIDKKRAFFGNLLIASLPFLAITYLPIAILLFFSSYRHSFNKYAFYGLLSALILNIAFLCMYGSIKGYLAFHIYLNAKILPLYNHSQPGFIYIVKVIRTLTSDITYFMSLIFLLASSLILARKESIFPLRTLLLVGGVVSLLIRGPGFHAMPYFYALLPFIALNFSVVKFESTTSKYITLFFLLLCTIKISLIIPGDKKEILSKPIPRETEFSQLVSELTNKEDKIIAYSFRNYEYLASDRLPASGHFFYLPWQKKYNDTPKFGILIDACKQIKEVRPKVMLIDKWKVWNQYPWDTYSECIEEFIDSNYLKIPNKPYYVRKDMIKNFNEYYSNEKHKLIVSHQLTKQNPIQLNTNKTYIGEKTDQSLVGIAIRFGTYKRVNEGTARLAINNKDGQTSYIDFSLSELKDNRYKYFPLKENKYVSGKIEWVTGGGISAWESQNDKGEILTCINYYLADGSIYYTPGCPLY</sequence>
<feature type="transmembrane region" description="Helical" evidence="1">
    <location>
        <begin position="349"/>
        <end position="369"/>
    </location>
</feature>
<dbReference type="EMBL" id="JBHSEL010000087">
    <property type="protein sequence ID" value="MFC4625492.1"/>
    <property type="molecule type" value="Genomic_DNA"/>
</dbReference>
<keyword evidence="1" id="KW-0812">Transmembrane</keyword>
<accession>A0ABV9H5J6</accession>
<gene>
    <name evidence="2" type="ORF">ACFO1V_09700</name>
</gene>
<evidence type="ECO:0000256" key="1">
    <source>
        <dbReference type="SAM" id="Phobius"/>
    </source>
</evidence>
<name>A0ABV9H5J6_9HYPH</name>
<reference evidence="3" key="1">
    <citation type="journal article" date="2019" name="Int. J. Syst. Evol. Microbiol.">
        <title>The Global Catalogue of Microorganisms (GCM) 10K type strain sequencing project: providing services to taxonomists for standard genome sequencing and annotation.</title>
        <authorList>
            <consortium name="The Broad Institute Genomics Platform"/>
            <consortium name="The Broad Institute Genome Sequencing Center for Infectious Disease"/>
            <person name="Wu L."/>
            <person name="Ma J."/>
        </authorList>
    </citation>
    <scope>NUCLEOTIDE SEQUENCE [LARGE SCALE GENOMIC DNA]</scope>
    <source>
        <strain evidence="3">CGMCC 1.15731</strain>
    </source>
</reference>
<feature type="transmembrane region" description="Helical" evidence="1">
    <location>
        <begin position="279"/>
        <end position="296"/>
    </location>
</feature>
<dbReference type="Proteomes" id="UP001596042">
    <property type="component" value="Unassembled WGS sequence"/>
</dbReference>
<organism evidence="2 3">
    <name type="scientific">Daeguia caeni</name>
    <dbReference type="NCBI Taxonomy" id="439612"/>
    <lineage>
        <taxon>Bacteria</taxon>
        <taxon>Pseudomonadati</taxon>
        <taxon>Pseudomonadota</taxon>
        <taxon>Alphaproteobacteria</taxon>
        <taxon>Hyphomicrobiales</taxon>
        <taxon>Brucellaceae</taxon>
        <taxon>Daeguia</taxon>
    </lineage>
</organism>
<feature type="transmembrane region" description="Helical" evidence="1">
    <location>
        <begin position="151"/>
        <end position="172"/>
    </location>
</feature>
<evidence type="ECO:0000313" key="2">
    <source>
        <dbReference type="EMBL" id="MFC4625492.1"/>
    </source>
</evidence>
<keyword evidence="1" id="KW-1133">Transmembrane helix</keyword>
<evidence type="ECO:0008006" key="4">
    <source>
        <dbReference type="Google" id="ProtNLM"/>
    </source>
</evidence>